<feature type="transmembrane region" description="Helical" evidence="1">
    <location>
        <begin position="72"/>
        <end position="91"/>
    </location>
</feature>
<gene>
    <name evidence="2" type="ORF">BJ554DRAFT_7686</name>
</gene>
<dbReference type="Proteomes" id="UP000673691">
    <property type="component" value="Unassembled WGS sequence"/>
</dbReference>
<comment type="caution">
    <text evidence="2">The sequence shown here is derived from an EMBL/GenBank/DDBJ whole genome shotgun (WGS) entry which is preliminary data.</text>
</comment>
<keyword evidence="1" id="KW-0472">Membrane</keyword>
<accession>A0A8H8A1I8</accession>
<keyword evidence="3" id="KW-1185">Reference proteome</keyword>
<reference evidence="2 3" key="1">
    <citation type="journal article" name="Sci. Rep.">
        <title>Genome-scale phylogenetic analyses confirm Olpidium as the closest living zoosporic fungus to the non-flagellated, terrestrial fungi.</title>
        <authorList>
            <person name="Chang Y."/>
            <person name="Rochon D."/>
            <person name="Sekimoto S."/>
            <person name="Wang Y."/>
            <person name="Chovatia M."/>
            <person name="Sandor L."/>
            <person name="Salamov A."/>
            <person name="Grigoriev I.V."/>
            <person name="Stajich J.E."/>
            <person name="Spatafora J.W."/>
        </authorList>
    </citation>
    <scope>NUCLEOTIDE SEQUENCE [LARGE SCALE GENOMIC DNA]</scope>
    <source>
        <strain evidence="2">S191</strain>
    </source>
</reference>
<feature type="transmembrane region" description="Helical" evidence="1">
    <location>
        <begin position="45"/>
        <end position="66"/>
    </location>
</feature>
<name>A0A8H8A1I8_9FUNG</name>
<keyword evidence="1" id="KW-1133">Transmembrane helix</keyword>
<proteinExistence type="predicted"/>
<organism evidence="2 3">
    <name type="scientific">Olpidium bornovanus</name>
    <dbReference type="NCBI Taxonomy" id="278681"/>
    <lineage>
        <taxon>Eukaryota</taxon>
        <taxon>Fungi</taxon>
        <taxon>Fungi incertae sedis</taxon>
        <taxon>Olpidiomycota</taxon>
        <taxon>Olpidiomycotina</taxon>
        <taxon>Olpidiomycetes</taxon>
        <taxon>Olpidiales</taxon>
        <taxon>Olpidiaceae</taxon>
        <taxon>Olpidium</taxon>
    </lineage>
</organism>
<protein>
    <submittedName>
        <fullName evidence="2">Uncharacterized protein</fullName>
    </submittedName>
</protein>
<keyword evidence="1" id="KW-0812">Transmembrane</keyword>
<evidence type="ECO:0000313" key="2">
    <source>
        <dbReference type="EMBL" id="KAG5463424.1"/>
    </source>
</evidence>
<dbReference type="AlphaFoldDB" id="A0A8H8A1I8"/>
<evidence type="ECO:0000256" key="1">
    <source>
        <dbReference type="SAM" id="Phobius"/>
    </source>
</evidence>
<dbReference type="EMBL" id="JAEFCI010000617">
    <property type="protein sequence ID" value="KAG5463424.1"/>
    <property type="molecule type" value="Genomic_DNA"/>
</dbReference>
<sequence length="410" mass="43010">MADAETQILQSVDQSPELQQLMADWDRARLIFDDGLRQSVRGGNLARSVLTILILVGTAVLLPFLLDAATAVFLLVFAGISLVLTALYLALGVGVDTLCNHSADVARSLDFAQDLRANGHPDVANLIERLARAAETCEAAADRGVYAVLADMGAVSDESFAVISEAADAAAEAGLPPGRVEVVLAGADLPGTREALANLSRPVISAAASANLTRALRAYRTLAAADATNDTASVAGLAGPVRSEVDGGLADDDFEIVTGRISEGQARAQFEPMLSAFADEIGQVNASLNDYQAEAAAVEDASAAASSLLPRLRDLQTEYQSNVSAALDAVEGLDLTPALVSALAWAQGRNGFRAVCRLLFFTADFGPALQTFLRQLANDLTHDVQRQMGDCAYVPRDIRALRAATCTQAL</sequence>
<evidence type="ECO:0000313" key="3">
    <source>
        <dbReference type="Proteomes" id="UP000673691"/>
    </source>
</evidence>